<sequence>MPELTISDDLYKQLETAADGEDIEQVLWEMAGAYRRQQSPEADLE</sequence>
<proteinExistence type="predicted"/>
<organism evidence="1 2">
    <name type="scientific">Halopelagius longus</name>
    <dbReference type="NCBI Taxonomy" id="1236180"/>
    <lineage>
        <taxon>Archaea</taxon>
        <taxon>Methanobacteriati</taxon>
        <taxon>Methanobacteriota</taxon>
        <taxon>Stenosarchaea group</taxon>
        <taxon>Halobacteria</taxon>
        <taxon>Halobacteriales</taxon>
        <taxon>Haloferacaceae</taxon>
    </lineage>
</organism>
<dbReference type="EMBL" id="FNKQ01000001">
    <property type="protein sequence ID" value="SDQ06324.1"/>
    <property type="molecule type" value="Genomic_DNA"/>
</dbReference>
<evidence type="ECO:0000313" key="2">
    <source>
        <dbReference type="Proteomes" id="UP000199289"/>
    </source>
</evidence>
<dbReference type="OrthoDB" id="333628at2157"/>
<dbReference type="RefSeq" id="WP_175454340.1">
    <property type="nucleotide sequence ID" value="NZ_FNKQ01000001.1"/>
</dbReference>
<reference evidence="2" key="1">
    <citation type="submission" date="2016-10" db="EMBL/GenBank/DDBJ databases">
        <authorList>
            <person name="Varghese N."/>
            <person name="Submissions S."/>
        </authorList>
    </citation>
    <scope>NUCLEOTIDE SEQUENCE [LARGE SCALE GENOMIC DNA]</scope>
    <source>
        <strain evidence="2">CGMCC 1.12397</strain>
    </source>
</reference>
<evidence type="ECO:0000313" key="1">
    <source>
        <dbReference type="EMBL" id="SDQ06324.1"/>
    </source>
</evidence>
<name>A0A1H0XTT0_9EURY</name>
<dbReference type="AlphaFoldDB" id="A0A1H0XTT0"/>
<dbReference type="Proteomes" id="UP000199289">
    <property type="component" value="Unassembled WGS sequence"/>
</dbReference>
<accession>A0A1H0XTT0</accession>
<protein>
    <submittedName>
        <fullName evidence="1">Uncharacterized protein</fullName>
    </submittedName>
</protein>
<gene>
    <name evidence="1" type="ORF">SAMN05216278_0184</name>
</gene>